<organism evidence="1 2">
    <name type="scientific">Schistosoma japonicum</name>
    <name type="common">Blood fluke</name>
    <dbReference type="NCBI Taxonomy" id="6182"/>
    <lineage>
        <taxon>Eukaryota</taxon>
        <taxon>Metazoa</taxon>
        <taxon>Spiralia</taxon>
        <taxon>Lophotrochozoa</taxon>
        <taxon>Platyhelminthes</taxon>
        <taxon>Trematoda</taxon>
        <taxon>Digenea</taxon>
        <taxon>Strigeidida</taxon>
        <taxon>Schistosomatoidea</taxon>
        <taxon>Schistosomatidae</taxon>
        <taxon>Schistosoma</taxon>
    </lineage>
</organism>
<gene>
    <name evidence="1" type="ORF">EWB00_002387</name>
</gene>
<dbReference type="Proteomes" id="UP000311919">
    <property type="component" value="Unassembled WGS sequence"/>
</dbReference>
<comment type="caution">
    <text evidence="1">The sequence shown here is derived from an EMBL/GenBank/DDBJ whole genome shotgun (WGS) entry which is preliminary data.</text>
</comment>
<evidence type="ECO:0000313" key="2">
    <source>
        <dbReference type="Proteomes" id="UP000311919"/>
    </source>
</evidence>
<sequence length="70" mass="8215">MACPTVFNEHLPFNESKGFYQISCRMYSLTNMCKTRPMKFTEYNTAKRYYLLITLNIAKYNLSPIDVACD</sequence>
<proteinExistence type="predicted"/>
<keyword evidence="2" id="KW-1185">Reference proteome</keyword>
<dbReference type="AlphaFoldDB" id="A0A4Z2DD56"/>
<evidence type="ECO:0000313" key="1">
    <source>
        <dbReference type="EMBL" id="TNN14140.1"/>
    </source>
</evidence>
<protein>
    <submittedName>
        <fullName evidence="1">Uncharacterized protein</fullName>
    </submittedName>
</protein>
<accession>A0A4Z2DD56</accession>
<name>A0A4Z2DD56_SCHJA</name>
<reference evidence="1 2" key="1">
    <citation type="submission" date="2019-03" db="EMBL/GenBank/DDBJ databases">
        <title>An improved genome assembly of the fluke Schistosoma japonicum.</title>
        <authorList>
            <person name="Hu W."/>
            <person name="Luo F."/>
            <person name="Yin M."/>
            <person name="Mo X."/>
            <person name="Sun C."/>
            <person name="Wu Q."/>
            <person name="Zhu B."/>
            <person name="Xiang M."/>
            <person name="Wang J."/>
            <person name="Wang Y."/>
            <person name="Zhang T."/>
            <person name="Xu B."/>
            <person name="Zheng H."/>
            <person name="Feng Z."/>
        </authorList>
    </citation>
    <scope>NUCLEOTIDE SEQUENCE [LARGE SCALE GENOMIC DNA]</scope>
    <source>
        <strain evidence="1">HuSjv2</strain>
        <tissue evidence="1">Worms</tissue>
    </source>
</reference>
<dbReference type="EMBL" id="SKCS01000180">
    <property type="protein sequence ID" value="TNN14140.1"/>
    <property type="molecule type" value="Genomic_DNA"/>
</dbReference>